<keyword evidence="3" id="KW-0808">Transferase</keyword>
<accession>A0AAF0YZL2</accession>
<dbReference type="Pfam" id="PF22435">
    <property type="entry name" value="MRM3-like_sub_bind"/>
    <property type="match status" value="1"/>
</dbReference>
<name>A0AAF0YZL2_9CORY</name>
<dbReference type="InterPro" id="IPR013123">
    <property type="entry name" value="SpoU_subst-bd"/>
</dbReference>
<feature type="region of interest" description="Disordered" evidence="4">
    <location>
        <begin position="266"/>
        <end position="312"/>
    </location>
</feature>
<dbReference type="KEGG" id="cpyr:CYJ47_06870"/>
<dbReference type="SUPFAM" id="SSF55315">
    <property type="entry name" value="L30e-like"/>
    <property type="match status" value="1"/>
</dbReference>
<sequence>MDGEQIFTERTPRVVNAAKLKRTAARRKAQRFLVEGENCVEAAVATGAATDIFVTKSAAARFADILEAGQAMGTFIHLIDAKAARSLQDTVTSTGIFAVCRDVLWSAREVMKGRPTLMCVPVETNEPGNAGTLIRVADAMGADAVLFAGDTVDPQSGKAARSSAGSLFHIPVARERNIMKVLSMLRAEGLAIVATAADGEVDLTEAEELLAQPTAWLFGNEAHGLPEELQQAADVRVRIPIRGRAESLNLATAASICLFESSKYQVKATESEGHPDDGEPGTGESTPADPTAESGAGAGTDGEDRPETTDED</sequence>
<dbReference type="RefSeq" id="WP_101677944.1">
    <property type="nucleotide sequence ID" value="NZ_CAMIHY010000033.1"/>
</dbReference>
<evidence type="ECO:0000256" key="3">
    <source>
        <dbReference type="ARBA" id="ARBA00022679"/>
    </source>
</evidence>
<dbReference type="InterPro" id="IPR051259">
    <property type="entry name" value="rRNA_Methyltransferase"/>
</dbReference>
<evidence type="ECO:0000256" key="2">
    <source>
        <dbReference type="ARBA" id="ARBA00022603"/>
    </source>
</evidence>
<dbReference type="PANTHER" id="PTHR43191">
    <property type="entry name" value="RRNA METHYLTRANSFERASE 3"/>
    <property type="match status" value="1"/>
</dbReference>
<feature type="compositionally biased region" description="Basic and acidic residues" evidence="4">
    <location>
        <begin position="302"/>
        <end position="312"/>
    </location>
</feature>
<evidence type="ECO:0000313" key="7">
    <source>
        <dbReference type="Proteomes" id="UP000234560"/>
    </source>
</evidence>
<dbReference type="GO" id="GO:0005737">
    <property type="term" value="C:cytoplasm"/>
    <property type="evidence" value="ECO:0007669"/>
    <property type="project" value="UniProtKB-ARBA"/>
</dbReference>
<dbReference type="EMBL" id="CP136958">
    <property type="protein sequence ID" value="WOT03495.1"/>
    <property type="molecule type" value="Genomic_DNA"/>
</dbReference>
<dbReference type="InterPro" id="IPR053888">
    <property type="entry name" value="MRM3-like_sub_bind"/>
</dbReference>
<organism evidence="6 7">
    <name type="scientific">Corynebacterium pyruviciproducens</name>
    <dbReference type="NCBI Taxonomy" id="598660"/>
    <lineage>
        <taxon>Bacteria</taxon>
        <taxon>Bacillati</taxon>
        <taxon>Actinomycetota</taxon>
        <taxon>Actinomycetes</taxon>
        <taxon>Mycobacteriales</taxon>
        <taxon>Corynebacteriaceae</taxon>
        <taxon>Corynebacterium</taxon>
    </lineage>
</organism>
<dbReference type="PANTHER" id="PTHR43191:SF2">
    <property type="entry name" value="RRNA METHYLTRANSFERASE 3, MITOCHONDRIAL"/>
    <property type="match status" value="1"/>
</dbReference>
<protein>
    <submittedName>
        <fullName evidence="6">RNA methyltransferase</fullName>
    </submittedName>
</protein>
<evidence type="ECO:0000256" key="1">
    <source>
        <dbReference type="ARBA" id="ARBA00007228"/>
    </source>
</evidence>
<feature type="domain" description="RNA 2-O ribose methyltransferase substrate binding" evidence="5">
    <location>
        <begin position="33"/>
        <end position="106"/>
    </location>
</feature>
<dbReference type="CDD" id="cd18095">
    <property type="entry name" value="SpoU-like_rRNA-MTase"/>
    <property type="match status" value="1"/>
</dbReference>
<dbReference type="GO" id="GO:0006396">
    <property type="term" value="P:RNA processing"/>
    <property type="evidence" value="ECO:0007669"/>
    <property type="project" value="InterPro"/>
</dbReference>
<comment type="similarity">
    <text evidence="1">Belongs to the class IV-like SAM-binding methyltransferase superfamily. RNA methyltransferase TrmH family.</text>
</comment>
<dbReference type="GO" id="GO:0008173">
    <property type="term" value="F:RNA methyltransferase activity"/>
    <property type="evidence" value="ECO:0007669"/>
    <property type="project" value="InterPro"/>
</dbReference>
<gene>
    <name evidence="6" type="ORF">CYJ47_06870</name>
</gene>
<dbReference type="Gene3D" id="3.30.1330.30">
    <property type="match status" value="1"/>
</dbReference>
<dbReference type="GO" id="GO:0032259">
    <property type="term" value="P:methylation"/>
    <property type="evidence" value="ECO:0007669"/>
    <property type="project" value="UniProtKB-KW"/>
</dbReference>
<evidence type="ECO:0000313" key="6">
    <source>
        <dbReference type="EMBL" id="WOT03495.1"/>
    </source>
</evidence>
<reference evidence="6" key="2">
    <citation type="submission" date="2023-10" db="EMBL/GenBank/DDBJ databases">
        <authorList>
            <person name="Choi B."/>
        </authorList>
    </citation>
    <scope>NUCLEOTIDE SEQUENCE</scope>
    <source>
        <strain evidence="6">UMB0763</strain>
    </source>
</reference>
<evidence type="ECO:0000259" key="5">
    <source>
        <dbReference type="SMART" id="SM00967"/>
    </source>
</evidence>
<keyword evidence="2 6" id="KW-0489">Methyltransferase</keyword>
<dbReference type="InterPro" id="IPR029028">
    <property type="entry name" value="Alpha/beta_knot_MTases"/>
</dbReference>
<proteinExistence type="inferred from homology"/>
<evidence type="ECO:0000256" key="4">
    <source>
        <dbReference type="SAM" id="MobiDB-lite"/>
    </source>
</evidence>
<dbReference type="InterPro" id="IPR001537">
    <property type="entry name" value="SpoU_MeTrfase"/>
</dbReference>
<dbReference type="SMART" id="SM00967">
    <property type="entry name" value="SpoU_sub_bind"/>
    <property type="match status" value="1"/>
</dbReference>
<dbReference type="InterPro" id="IPR029026">
    <property type="entry name" value="tRNA_m1G_MTases_N"/>
</dbReference>
<dbReference type="InterPro" id="IPR029064">
    <property type="entry name" value="Ribosomal_eL30-like_sf"/>
</dbReference>
<dbReference type="GO" id="GO:0003723">
    <property type="term" value="F:RNA binding"/>
    <property type="evidence" value="ECO:0007669"/>
    <property type="project" value="InterPro"/>
</dbReference>
<dbReference type="Pfam" id="PF00588">
    <property type="entry name" value="SpoU_methylase"/>
    <property type="match status" value="1"/>
</dbReference>
<dbReference type="Gene3D" id="3.40.1280.10">
    <property type="match status" value="1"/>
</dbReference>
<dbReference type="AlphaFoldDB" id="A0AAF0YZL2"/>
<dbReference type="SUPFAM" id="SSF75217">
    <property type="entry name" value="alpha/beta knot"/>
    <property type="match status" value="1"/>
</dbReference>
<reference evidence="6" key="1">
    <citation type="submission" date="2017-12" db="EMBL/GenBank/DDBJ databases">
        <authorList>
            <person name="Thomas-White K."/>
            <person name="Wolfe A.J."/>
        </authorList>
    </citation>
    <scope>NUCLEOTIDE SEQUENCE</scope>
    <source>
        <strain evidence="6">UMB0763</strain>
    </source>
</reference>
<dbReference type="Proteomes" id="UP000234560">
    <property type="component" value="Chromosome"/>
</dbReference>